<dbReference type="GO" id="GO:0004364">
    <property type="term" value="F:glutathione transferase activity"/>
    <property type="evidence" value="ECO:0007669"/>
    <property type="project" value="UniProtKB-EC"/>
</dbReference>
<proteinExistence type="inferred from homology"/>
<dbReference type="Proteomes" id="UP000067444">
    <property type="component" value="Chromosome"/>
</dbReference>
<dbReference type="AlphaFoldDB" id="A0A0K0Y5Q8"/>
<dbReference type="Pfam" id="PF02798">
    <property type="entry name" value="GST_N"/>
    <property type="match status" value="1"/>
</dbReference>
<dbReference type="KEGG" id="otm:OSB_17780"/>
<evidence type="ECO:0000256" key="1">
    <source>
        <dbReference type="RuleBase" id="RU003494"/>
    </source>
</evidence>
<dbReference type="PANTHER" id="PTHR44051:SF8">
    <property type="entry name" value="GLUTATHIONE S-TRANSFERASE GSTA"/>
    <property type="match status" value="1"/>
</dbReference>
<dbReference type="InterPro" id="IPR010987">
    <property type="entry name" value="Glutathione-S-Trfase_C-like"/>
</dbReference>
<name>A0A0K0Y5Q8_9RHOB</name>
<dbReference type="EC" id="2.5.1.18" evidence="2"/>
<dbReference type="SFLD" id="SFLDG01150">
    <property type="entry name" value="Main.1:_Beta-like"/>
    <property type="match status" value="1"/>
</dbReference>
<dbReference type="SUPFAM" id="SSF47616">
    <property type="entry name" value="GST C-terminal domain-like"/>
    <property type="match status" value="1"/>
</dbReference>
<dbReference type="InterPro" id="IPR036249">
    <property type="entry name" value="Thioredoxin-like_sf"/>
</dbReference>
<dbReference type="CDD" id="cd03188">
    <property type="entry name" value="GST_C_Beta"/>
    <property type="match status" value="1"/>
</dbReference>
<dbReference type="SFLD" id="SFLDG00358">
    <property type="entry name" value="Main_(cytGST)"/>
    <property type="match status" value="1"/>
</dbReference>
<dbReference type="CDD" id="cd03057">
    <property type="entry name" value="GST_N_Beta"/>
    <property type="match status" value="1"/>
</dbReference>
<dbReference type="PROSITE" id="PS50404">
    <property type="entry name" value="GST_NTER"/>
    <property type="match status" value="1"/>
</dbReference>
<evidence type="ECO:0000313" key="2">
    <source>
        <dbReference type="EMBL" id="AKS46323.1"/>
    </source>
</evidence>
<evidence type="ECO:0000313" key="3">
    <source>
        <dbReference type="Proteomes" id="UP000067444"/>
    </source>
</evidence>
<dbReference type="Gene3D" id="3.40.30.10">
    <property type="entry name" value="Glutaredoxin"/>
    <property type="match status" value="1"/>
</dbReference>
<accession>A0A0K0Y5Q8</accession>
<dbReference type="OrthoDB" id="7583243at2"/>
<dbReference type="InterPro" id="IPR004045">
    <property type="entry name" value="Glutathione_S-Trfase_N"/>
</dbReference>
<dbReference type="STRING" id="1458307.OSB_17780"/>
<dbReference type="SFLD" id="SFLDS00019">
    <property type="entry name" value="Glutathione_Transferase_(cytos"/>
    <property type="match status" value="1"/>
</dbReference>
<dbReference type="PATRIC" id="fig|1458307.3.peg.1790"/>
<comment type="similarity">
    <text evidence="1">Belongs to the GST superfamily.</text>
</comment>
<dbReference type="InterPro" id="IPR036282">
    <property type="entry name" value="Glutathione-S-Trfase_C_sf"/>
</dbReference>
<protein>
    <submittedName>
        <fullName evidence="2">Glutathione S-transferase GST-6.0</fullName>
        <ecNumber evidence="2">2.5.1.18</ecNumber>
    </submittedName>
</protein>
<keyword evidence="2" id="KW-0808">Transferase</keyword>
<dbReference type="SUPFAM" id="SSF52833">
    <property type="entry name" value="Thioredoxin-like"/>
    <property type="match status" value="1"/>
</dbReference>
<dbReference type="InterPro" id="IPR004046">
    <property type="entry name" value="GST_C"/>
</dbReference>
<organism evidence="2 3">
    <name type="scientific">Octadecabacter temperatus</name>
    <dbReference type="NCBI Taxonomy" id="1458307"/>
    <lineage>
        <taxon>Bacteria</taxon>
        <taxon>Pseudomonadati</taxon>
        <taxon>Pseudomonadota</taxon>
        <taxon>Alphaproteobacteria</taxon>
        <taxon>Rhodobacterales</taxon>
        <taxon>Roseobacteraceae</taxon>
        <taxon>Octadecabacter</taxon>
    </lineage>
</organism>
<sequence>MLTLFAAKGTVAIASQISLEEANLPYNIRWISFADGDQHAAPFLAVNPKGRVPALITDFGPLTETPAILEYVAELSGQLMPEAAIERARVREMLSYLASTMHVNHAHRFRGARWADDPSAHASMVAKVPQTMADSCAYVESQLPDTGWLVGTYSIADIHLVTVCRWLAGDGVDIANYPKLAAHFAAMTSRPAVANVFKAHA</sequence>
<dbReference type="Gene3D" id="1.20.1050.10">
    <property type="match status" value="1"/>
</dbReference>
<reference evidence="2 3" key="1">
    <citation type="journal article" date="2015" name="Genome Announc.">
        <title>Closed Genome Sequence of Octadecabacter temperatus SB1, the First Mesophilic Species of the Genus Octadecabacter.</title>
        <authorList>
            <person name="Voget S."/>
            <person name="Billerbeck S."/>
            <person name="Simon M."/>
            <person name="Daniel R."/>
        </authorList>
    </citation>
    <scope>NUCLEOTIDE SEQUENCE [LARGE SCALE GENOMIC DNA]</scope>
    <source>
        <strain evidence="2 3">SB1</strain>
    </source>
</reference>
<dbReference type="PANTHER" id="PTHR44051">
    <property type="entry name" value="GLUTATHIONE S-TRANSFERASE-RELATED"/>
    <property type="match status" value="1"/>
</dbReference>
<dbReference type="InterPro" id="IPR040079">
    <property type="entry name" value="Glutathione_S-Trfase"/>
</dbReference>
<dbReference type="PROSITE" id="PS50405">
    <property type="entry name" value="GST_CTER"/>
    <property type="match status" value="1"/>
</dbReference>
<dbReference type="EMBL" id="CP012160">
    <property type="protein sequence ID" value="AKS46323.1"/>
    <property type="molecule type" value="Genomic_DNA"/>
</dbReference>
<dbReference type="Pfam" id="PF00043">
    <property type="entry name" value="GST_C"/>
    <property type="match status" value="1"/>
</dbReference>
<dbReference type="RefSeq" id="WP_049836106.1">
    <property type="nucleotide sequence ID" value="NZ_CP012160.1"/>
</dbReference>
<keyword evidence="3" id="KW-1185">Reference proteome</keyword>
<gene>
    <name evidence="2" type="primary">gstB_1</name>
    <name evidence="2" type="ORF">OSB_17780</name>
</gene>